<feature type="region of interest" description="Disordered" evidence="1">
    <location>
        <begin position="51"/>
        <end position="78"/>
    </location>
</feature>
<evidence type="ECO:0000313" key="2">
    <source>
        <dbReference type="EMBL" id="CAI6340565.1"/>
    </source>
</evidence>
<gene>
    <name evidence="2" type="ORF">PDIGIT_LOCUS13745</name>
</gene>
<name>A0A9W4XTY5_9PLEO</name>
<dbReference type="Proteomes" id="UP001152607">
    <property type="component" value="Unassembled WGS sequence"/>
</dbReference>
<dbReference type="EMBL" id="CAOQHR010000010">
    <property type="protein sequence ID" value="CAI6340565.1"/>
    <property type="molecule type" value="Genomic_DNA"/>
</dbReference>
<organism evidence="2 3">
    <name type="scientific">Periconia digitata</name>
    <dbReference type="NCBI Taxonomy" id="1303443"/>
    <lineage>
        <taxon>Eukaryota</taxon>
        <taxon>Fungi</taxon>
        <taxon>Dikarya</taxon>
        <taxon>Ascomycota</taxon>
        <taxon>Pezizomycotina</taxon>
        <taxon>Dothideomycetes</taxon>
        <taxon>Pleosporomycetidae</taxon>
        <taxon>Pleosporales</taxon>
        <taxon>Massarineae</taxon>
        <taxon>Periconiaceae</taxon>
        <taxon>Periconia</taxon>
    </lineage>
</organism>
<reference evidence="2" key="1">
    <citation type="submission" date="2023-01" db="EMBL/GenBank/DDBJ databases">
        <authorList>
            <person name="Van Ghelder C."/>
            <person name="Rancurel C."/>
        </authorList>
    </citation>
    <scope>NUCLEOTIDE SEQUENCE</scope>
    <source>
        <strain evidence="2">CNCM I-4278</strain>
    </source>
</reference>
<proteinExistence type="predicted"/>
<feature type="compositionally biased region" description="Polar residues" evidence="1">
    <location>
        <begin position="60"/>
        <end position="78"/>
    </location>
</feature>
<dbReference type="AlphaFoldDB" id="A0A9W4XTY5"/>
<evidence type="ECO:0000256" key="1">
    <source>
        <dbReference type="SAM" id="MobiDB-lite"/>
    </source>
</evidence>
<sequence length="78" mass="8931">MSLQRPLATQDLSQLASRQQRFRLFFVKRVICSARALLSSLHASFDHDTRITQAHHLDTPPSTTPTSKYEDSQAQDYL</sequence>
<protein>
    <submittedName>
        <fullName evidence="2">Uncharacterized protein</fullName>
    </submittedName>
</protein>
<evidence type="ECO:0000313" key="3">
    <source>
        <dbReference type="Proteomes" id="UP001152607"/>
    </source>
</evidence>
<comment type="caution">
    <text evidence="2">The sequence shown here is derived from an EMBL/GenBank/DDBJ whole genome shotgun (WGS) entry which is preliminary data.</text>
</comment>
<keyword evidence="3" id="KW-1185">Reference proteome</keyword>
<accession>A0A9W4XTY5</accession>